<protein>
    <recommendedName>
        <fullName evidence="6">Serine protease</fullName>
    </recommendedName>
</protein>
<proteinExistence type="predicted"/>
<keyword evidence="5" id="KW-1185">Reference proteome</keyword>
<feature type="region of interest" description="Disordered" evidence="1">
    <location>
        <begin position="308"/>
        <end position="331"/>
    </location>
</feature>
<gene>
    <name evidence="2" type="ORF">CB0940_07461</name>
    <name evidence="3" type="ORF">RHO25_008053</name>
</gene>
<evidence type="ECO:0000313" key="4">
    <source>
        <dbReference type="Proteomes" id="UP000230605"/>
    </source>
</evidence>
<dbReference type="PANTHER" id="PTHR43019">
    <property type="entry name" value="SERINE ENDOPROTEASE DEGS"/>
    <property type="match status" value="1"/>
</dbReference>
<dbReference type="InterPro" id="IPR043504">
    <property type="entry name" value="Peptidase_S1_PA_chymotrypsin"/>
</dbReference>
<dbReference type="PANTHER" id="PTHR43019:SF23">
    <property type="entry name" value="PROTEASE DO-LIKE 5, CHLOROPLASTIC"/>
    <property type="match status" value="1"/>
</dbReference>
<dbReference type="Proteomes" id="UP000230605">
    <property type="component" value="Chromosome 5"/>
</dbReference>
<reference evidence="3 5" key="2">
    <citation type="submission" date="2023-09" db="EMBL/GenBank/DDBJ databases">
        <title>Complete-Gapless Cercospora beticola genome.</title>
        <authorList>
            <person name="Wyatt N.A."/>
            <person name="Spanner R.E."/>
            <person name="Bolton M.D."/>
        </authorList>
    </citation>
    <scope>NUCLEOTIDE SEQUENCE [LARGE SCALE GENOMIC DNA]</scope>
    <source>
        <strain evidence="3">Cb09-40</strain>
    </source>
</reference>
<reference evidence="2 4" key="1">
    <citation type="submission" date="2015-10" db="EMBL/GenBank/DDBJ databases">
        <title>The cercosporin biosynthetic gene cluster was horizontally transferred to several fungal lineages and shown to be expanded in Cercospora beticola based on microsynteny with recipient genomes.</title>
        <authorList>
            <person name="De Jonge R."/>
            <person name="Ebert M.K."/>
            <person name="Suttle J.C."/>
            <person name="Jurick Ii W.M."/>
            <person name="Secor G.A."/>
            <person name="Thomma B.P."/>
            <person name="Van De Peer Y."/>
            <person name="Bolton M.D."/>
        </authorList>
    </citation>
    <scope>NUCLEOTIDE SEQUENCE [LARGE SCALE GENOMIC DNA]</scope>
    <source>
        <strain evidence="2 4">09-40</strain>
    </source>
</reference>
<dbReference type="EMBL" id="CP134188">
    <property type="protein sequence ID" value="WPB03414.1"/>
    <property type="molecule type" value="Genomic_DNA"/>
</dbReference>
<dbReference type="SUPFAM" id="SSF50494">
    <property type="entry name" value="Trypsin-like serine proteases"/>
    <property type="match status" value="1"/>
</dbReference>
<feature type="compositionally biased region" description="Polar residues" evidence="1">
    <location>
        <begin position="1"/>
        <end position="14"/>
    </location>
</feature>
<name>A0A2G5HAP3_CERBT</name>
<evidence type="ECO:0000256" key="1">
    <source>
        <dbReference type="SAM" id="MobiDB-lite"/>
    </source>
</evidence>
<dbReference type="EMBL" id="LKMD01000108">
    <property type="protein sequence ID" value="PIA89591.1"/>
    <property type="molecule type" value="Genomic_DNA"/>
</dbReference>
<dbReference type="Gene3D" id="2.40.10.10">
    <property type="entry name" value="Trypsin-like serine proteases"/>
    <property type="match status" value="2"/>
</dbReference>
<dbReference type="Pfam" id="PF13365">
    <property type="entry name" value="Trypsin_2"/>
    <property type="match status" value="1"/>
</dbReference>
<accession>A0A2G5HAP3</accession>
<evidence type="ECO:0000313" key="5">
    <source>
        <dbReference type="Proteomes" id="UP001302367"/>
    </source>
</evidence>
<sequence>MRTTRSASRAPNNEISKDRVAAPGPSRTMSVPRHMKASVVSAYLDESQIEGKIRRLSKADQQTLRLKQVKLRQPDAQIPRFIESNKTASPTLAEAVAATLLFVWEGSSTAFCISPTGLLLTCAHCIAETPAEYNRTKNQTRWLLFASGDPVQAKPVAFDSTRDLALLQITAAPSSFRSEPFPYVRLSSSPPKLRAPLFCIGSPGAEDLEAFDATEGVVETGYDVLHISDGKFRGLDRAQDVQDNSEIGALKHDCWTYWGHSGAPLIDANNGGLVGVHSSWDDETGMRRGVAWEAVKVFLEEECQAVETESAATAEDQVRRAGGNSDDPIVL</sequence>
<dbReference type="Proteomes" id="UP001302367">
    <property type="component" value="Chromosome 5"/>
</dbReference>
<feature type="region of interest" description="Disordered" evidence="1">
    <location>
        <begin position="1"/>
        <end position="30"/>
    </location>
</feature>
<dbReference type="InterPro" id="IPR009003">
    <property type="entry name" value="Peptidase_S1_PA"/>
</dbReference>
<evidence type="ECO:0000313" key="3">
    <source>
        <dbReference type="EMBL" id="WPB03414.1"/>
    </source>
</evidence>
<dbReference type="OrthoDB" id="4217619at2759"/>
<dbReference type="AlphaFoldDB" id="A0A2G5HAP3"/>
<organism evidence="2 4">
    <name type="scientific">Cercospora beticola</name>
    <name type="common">Sugarbeet leaf spot fungus</name>
    <dbReference type="NCBI Taxonomy" id="122368"/>
    <lineage>
        <taxon>Eukaryota</taxon>
        <taxon>Fungi</taxon>
        <taxon>Dikarya</taxon>
        <taxon>Ascomycota</taxon>
        <taxon>Pezizomycotina</taxon>
        <taxon>Dothideomycetes</taxon>
        <taxon>Dothideomycetidae</taxon>
        <taxon>Mycosphaerellales</taxon>
        <taxon>Mycosphaerellaceae</taxon>
        <taxon>Cercospora</taxon>
    </lineage>
</organism>
<evidence type="ECO:0008006" key="6">
    <source>
        <dbReference type="Google" id="ProtNLM"/>
    </source>
</evidence>
<evidence type="ECO:0000313" key="2">
    <source>
        <dbReference type="EMBL" id="PIA89591.1"/>
    </source>
</evidence>